<keyword evidence="1" id="KW-0732">Signal</keyword>
<dbReference type="EMBL" id="JAULRT010000035">
    <property type="protein sequence ID" value="MDO3381607.1"/>
    <property type="molecule type" value="Genomic_DNA"/>
</dbReference>
<organism evidence="2 3">
    <name type="scientific">Gilvimarinus algae</name>
    <dbReference type="NCBI Taxonomy" id="3058037"/>
    <lineage>
        <taxon>Bacteria</taxon>
        <taxon>Pseudomonadati</taxon>
        <taxon>Pseudomonadota</taxon>
        <taxon>Gammaproteobacteria</taxon>
        <taxon>Cellvibrionales</taxon>
        <taxon>Cellvibrionaceae</taxon>
        <taxon>Gilvimarinus</taxon>
    </lineage>
</organism>
<dbReference type="RefSeq" id="WP_302711737.1">
    <property type="nucleotide sequence ID" value="NZ_JAULRT010000035.1"/>
</dbReference>
<evidence type="ECO:0000313" key="2">
    <source>
        <dbReference type="EMBL" id="MDO3381607.1"/>
    </source>
</evidence>
<proteinExistence type="predicted"/>
<accession>A0ABT8TBY1</accession>
<comment type="caution">
    <text evidence="2">The sequence shown here is derived from an EMBL/GenBank/DDBJ whole genome shotgun (WGS) entry which is preliminary data.</text>
</comment>
<dbReference type="InterPro" id="IPR022061">
    <property type="entry name" value="DUF3617"/>
</dbReference>
<keyword evidence="3" id="KW-1185">Reference proteome</keyword>
<evidence type="ECO:0000256" key="1">
    <source>
        <dbReference type="SAM" id="SignalP"/>
    </source>
</evidence>
<feature type="signal peptide" evidence="1">
    <location>
        <begin position="1"/>
        <end position="25"/>
    </location>
</feature>
<dbReference type="Proteomes" id="UP001168380">
    <property type="component" value="Unassembled WGS sequence"/>
</dbReference>
<reference evidence="2" key="1">
    <citation type="submission" date="2023-07" db="EMBL/GenBank/DDBJ databases">
        <title>Gilvimarinus algae sp. nov., isolated from the surface of Kelp.</title>
        <authorList>
            <person name="Sun Y.Y."/>
            <person name="Gong Y."/>
            <person name="Du Z.J."/>
        </authorList>
    </citation>
    <scope>NUCLEOTIDE SEQUENCE</scope>
    <source>
        <strain evidence="2">SDUM040014</strain>
    </source>
</reference>
<gene>
    <name evidence="2" type="ORF">QWI16_05430</name>
</gene>
<sequence>MTAFKRLLTLSTFSAVILTAGQTHAETNMKPGLWQHKIQFTSESGEMEKMLDQLRQQLEALPAEQRQMMENMMKSQGVDFDFQNQTFKTCLTPEQSAEGSLALMENNDCQESGRSTSGSSTTINFVCSGETEASGTITFDGDKGYSGESSATVEFQGRPQKMTITHQGQWQGSDCGGIKPQ</sequence>
<feature type="chain" id="PRO_5046313377" evidence="1">
    <location>
        <begin position="26"/>
        <end position="181"/>
    </location>
</feature>
<dbReference type="Pfam" id="PF12276">
    <property type="entry name" value="DUF3617"/>
    <property type="match status" value="1"/>
</dbReference>
<evidence type="ECO:0000313" key="3">
    <source>
        <dbReference type="Proteomes" id="UP001168380"/>
    </source>
</evidence>
<protein>
    <submittedName>
        <fullName evidence="2">DUF3617 domain-containing protein</fullName>
    </submittedName>
</protein>
<name>A0ABT8TBY1_9GAMM</name>